<gene>
    <name evidence="12" type="ORF">TCNE_LOCUS1933</name>
</gene>
<evidence type="ECO:0000256" key="9">
    <source>
        <dbReference type="ARBA" id="ARBA00048830"/>
    </source>
</evidence>
<evidence type="ECO:0000256" key="4">
    <source>
        <dbReference type="ARBA" id="ARBA00022664"/>
    </source>
</evidence>
<dbReference type="GO" id="GO:0005524">
    <property type="term" value="F:ATP binding"/>
    <property type="evidence" value="ECO:0007669"/>
    <property type="project" value="UniProtKB-KW"/>
</dbReference>
<feature type="domain" description="Poly(A) polymerase RNA-binding" evidence="10">
    <location>
        <begin position="88"/>
        <end position="144"/>
    </location>
</feature>
<dbReference type="GO" id="GO:0006397">
    <property type="term" value="P:mRNA processing"/>
    <property type="evidence" value="ECO:0007669"/>
    <property type="project" value="UniProtKB-KW"/>
</dbReference>
<dbReference type="Pfam" id="PF04928">
    <property type="entry name" value="PAP_central"/>
    <property type="match status" value="1"/>
</dbReference>
<accession>A0A3P7FFK8</accession>
<dbReference type="GO" id="GO:1990817">
    <property type="term" value="F:poly(A) RNA polymerase activity"/>
    <property type="evidence" value="ECO:0007669"/>
    <property type="project" value="UniProtKB-EC"/>
</dbReference>
<comment type="catalytic activity">
    <reaction evidence="9">
        <text>RNA(n) + ATP = RNA(n)-3'-adenine ribonucleotide + diphosphate</text>
        <dbReference type="Rhea" id="RHEA:11332"/>
        <dbReference type="Rhea" id="RHEA-COMP:14527"/>
        <dbReference type="Rhea" id="RHEA-COMP:17347"/>
        <dbReference type="ChEBI" id="CHEBI:30616"/>
        <dbReference type="ChEBI" id="CHEBI:33019"/>
        <dbReference type="ChEBI" id="CHEBI:140395"/>
        <dbReference type="ChEBI" id="CHEBI:173115"/>
        <dbReference type="EC" id="2.7.7.19"/>
    </reaction>
</comment>
<keyword evidence="6" id="KW-0547">Nucleotide-binding</keyword>
<evidence type="ECO:0000256" key="1">
    <source>
        <dbReference type="ARBA" id="ARBA00004123"/>
    </source>
</evidence>
<evidence type="ECO:0000256" key="3">
    <source>
        <dbReference type="ARBA" id="ARBA00012388"/>
    </source>
</evidence>
<evidence type="ECO:0000256" key="7">
    <source>
        <dbReference type="ARBA" id="ARBA00022840"/>
    </source>
</evidence>
<feature type="domain" description="Poly(A) polymerase central" evidence="11">
    <location>
        <begin position="16"/>
        <end position="85"/>
    </location>
</feature>
<dbReference type="Gene3D" id="1.10.1410.10">
    <property type="match status" value="1"/>
</dbReference>
<dbReference type="EC" id="2.7.7.19" evidence="3"/>
<evidence type="ECO:0000256" key="8">
    <source>
        <dbReference type="ARBA" id="ARBA00023242"/>
    </source>
</evidence>
<dbReference type="InterPro" id="IPR011068">
    <property type="entry name" value="NuclTrfase_I-like_C"/>
</dbReference>
<keyword evidence="7" id="KW-0067">ATP-binding</keyword>
<dbReference type="SUPFAM" id="SSF81631">
    <property type="entry name" value="PAP/OAS1 substrate-binding domain"/>
    <property type="match status" value="1"/>
</dbReference>
<evidence type="ECO:0000256" key="5">
    <source>
        <dbReference type="ARBA" id="ARBA00022679"/>
    </source>
</evidence>
<dbReference type="PANTHER" id="PTHR10682">
    <property type="entry name" value="POLY A POLYMERASE"/>
    <property type="match status" value="1"/>
</dbReference>
<evidence type="ECO:0000256" key="6">
    <source>
        <dbReference type="ARBA" id="ARBA00022741"/>
    </source>
</evidence>
<evidence type="ECO:0000259" key="10">
    <source>
        <dbReference type="Pfam" id="PF04926"/>
    </source>
</evidence>
<reference evidence="12" key="1">
    <citation type="submission" date="2018-11" db="EMBL/GenBank/DDBJ databases">
        <authorList>
            <consortium name="Pathogen Informatics"/>
        </authorList>
    </citation>
    <scope>NUCLEOTIDE SEQUENCE [LARGE SCALE GENOMIC DNA]</scope>
</reference>
<sequence>MLKDCDQTPRPPDMQSFQDLVWDPRTRSCDRYHLMPIITPAFPEQNSTFNVTKSTRQVIMNELEEGLAITIEILSGKAEWSKLFDEVNFFSRYKHFIVLLCVAANENGQLVWSGLVESKIRHLIGSLERNPCVNLCHINPQHFSPITPLPIEVPIENPCCQMWFIGMELNKQLKKNIDLTEEIQQFNDVVMRTADFQNVYCPGMAVSCCLNFLSFEGCSHRTFVAQICIYGYLEDAVTSSLSDPSVSSSTPTANHETFAALKAAASVPAAAATLCARANNIQGRNSERVSSTTTEMSYSSVLPVVATKAVTDIPLSGGSPDNR</sequence>
<feature type="non-terminal residue" evidence="12">
    <location>
        <position position="323"/>
    </location>
</feature>
<keyword evidence="5" id="KW-0808">Transferase</keyword>
<proteinExistence type="inferred from homology"/>
<dbReference type="EMBL" id="UYWY01001685">
    <property type="protein sequence ID" value="VDM27107.1"/>
    <property type="molecule type" value="Genomic_DNA"/>
</dbReference>
<dbReference type="Pfam" id="PF04926">
    <property type="entry name" value="PAP_RNA-bind"/>
    <property type="match status" value="1"/>
</dbReference>
<dbReference type="InterPro" id="IPR007012">
    <property type="entry name" value="PolA_pol_cen_dom"/>
</dbReference>
<comment type="similarity">
    <text evidence="2">Belongs to the poly(A) polymerase family.</text>
</comment>
<dbReference type="GO" id="GO:0003723">
    <property type="term" value="F:RNA binding"/>
    <property type="evidence" value="ECO:0007669"/>
    <property type="project" value="InterPro"/>
</dbReference>
<dbReference type="GO" id="GO:0005634">
    <property type="term" value="C:nucleus"/>
    <property type="evidence" value="ECO:0007669"/>
    <property type="project" value="UniProtKB-SubCell"/>
</dbReference>
<dbReference type="Gene3D" id="3.30.70.590">
    <property type="entry name" value="Poly(A) polymerase predicted RNA binding domain"/>
    <property type="match status" value="1"/>
</dbReference>
<dbReference type="SUPFAM" id="SSF55003">
    <property type="entry name" value="PAP/Archaeal CCA-adding enzyme, C-terminal domain"/>
    <property type="match status" value="1"/>
</dbReference>
<comment type="subcellular location">
    <subcellularLocation>
        <location evidence="1">Nucleus</location>
    </subcellularLocation>
</comment>
<protein>
    <recommendedName>
        <fullName evidence="3">polynucleotide adenylyltransferase</fullName>
        <ecNumber evidence="3">2.7.7.19</ecNumber>
    </recommendedName>
</protein>
<organism evidence="12">
    <name type="scientific">Toxocara canis</name>
    <name type="common">Canine roundworm</name>
    <dbReference type="NCBI Taxonomy" id="6265"/>
    <lineage>
        <taxon>Eukaryota</taxon>
        <taxon>Metazoa</taxon>
        <taxon>Ecdysozoa</taxon>
        <taxon>Nematoda</taxon>
        <taxon>Chromadorea</taxon>
        <taxon>Rhabditida</taxon>
        <taxon>Spirurina</taxon>
        <taxon>Ascaridomorpha</taxon>
        <taxon>Ascaridoidea</taxon>
        <taxon>Toxocaridae</taxon>
        <taxon>Toxocara</taxon>
    </lineage>
</organism>
<evidence type="ECO:0000259" key="11">
    <source>
        <dbReference type="Pfam" id="PF04928"/>
    </source>
</evidence>
<dbReference type="PANTHER" id="PTHR10682:SF10">
    <property type="entry name" value="POLYNUCLEOTIDE ADENYLYLTRANSFERASE"/>
    <property type="match status" value="1"/>
</dbReference>
<keyword evidence="8" id="KW-0539">Nucleus</keyword>
<keyword evidence="4" id="KW-0507">mRNA processing</keyword>
<dbReference type="AlphaFoldDB" id="A0A3P7FFK8"/>
<dbReference type="GO" id="GO:0031123">
    <property type="term" value="P:RNA 3'-end processing"/>
    <property type="evidence" value="ECO:0007669"/>
    <property type="project" value="InterPro"/>
</dbReference>
<evidence type="ECO:0000313" key="12">
    <source>
        <dbReference type="EMBL" id="VDM27107.1"/>
    </source>
</evidence>
<dbReference type="InterPro" id="IPR007010">
    <property type="entry name" value="PolA_pol_RNA-bd_dom"/>
</dbReference>
<evidence type="ECO:0000256" key="2">
    <source>
        <dbReference type="ARBA" id="ARBA00010912"/>
    </source>
</evidence>
<name>A0A3P7FFK8_TOXCA</name>